<evidence type="ECO:0000313" key="3">
    <source>
        <dbReference type="EMBL" id="ABR17272.1"/>
    </source>
</evidence>
<organism evidence="2">
    <name type="scientific">Picea sitchensis</name>
    <name type="common">Sitka spruce</name>
    <name type="synonym">Pinus sitchensis</name>
    <dbReference type="NCBI Taxonomy" id="3332"/>
    <lineage>
        <taxon>Eukaryota</taxon>
        <taxon>Viridiplantae</taxon>
        <taxon>Streptophyta</taxon>
        <taxon>Embryophyta</taxon>
        <taxon>Tracheophyta</taxon>
        <taxon>Spermatophyta</taxon>
        <taxon>Pinopsida</taxon>
        <taxon>Pinidae</taxon>
        <taxon>Conifers I</taxon>
        <taxon>Pinales</taxon>
        <taxon>Pinaceae</taxon>
        <taxon>Picea</taxon>
    </lineage>
</organism>
<accession>A9NN18</accession>
<proteinExistence type="evidence at transcript level"/>
<dbReference type="SUPFAM" id="SSF55724">
    <property type="entry name" value="Mog1p/PsbP-like"/>
    <property type="match status" value="1"/>
</dbReference>
<feature type="domain" description="PsbP C-terminal" evidence="1">
    <location>
        <begin position="87"/>
        <end position="235"/>
    </location>
</feature>
<dbReference type="InterPro" id="IPR016123">
    <property type="entry name" value="Mog1/PsbP_a/b/a-sand"/>
</dbReference>
<dbReference type="AlphaFoldDB" id="A9NN18"/>
<protein>
    <recommendedName>
        <fullName evidence="1">PsbP C-terminal domain-containing protein</fullName>
    </recommendedName>
</protein>
<dbReference type="EMBL" id="EF677450">
    <property type="protein sequence ID" value="ABR17272.1"/>
    <property type="molecule type" value="mRNA"/>
</dbReference>
<dbReference type="Gene3D" id="3.40.1000.10">
    <property type="entry name" value="Mog1/PsbP, alpha/beta/alpha sandwich"/>
    <property type="match status" value="1"/>
</dbReference>
<name>A9NN18_PICSI</name>
<dbReference type="EMBL" id="EF082674">
    <property type="protein sequence ID" value="ABK22029.1"/>
    <property type="molecule type" value="mRNA"/>
</dbReference>
<dbReference type="OMA" id="FLYPNGW"/>
<dbReference type="GO" id="GO:0015979">
    <property type="term" value="P:photosynthesis"/>
    <property type="evidence" value="ECO:0007669"/>
    <property type="project" value="InterPro"/>
</dbReference>
<evidence type="ECO:0000259" key="1">
    <source>
        <dbReference type="Pfam" id="PF01789"/>
    </source>
</evidence>
<reference evidence="3" key="1">
    <citation type="submission" date="2007-06" db="EMBL/GenBank/DDBJ databases">
        <title>Full length cDNA sequences from Sitka Spruce (Picea sitchensis).</title>
        <authorList>
            <person name="Ralph S.G."/>
            <person name="Chun H.E."/>
            <person name="Liao N."/>
            <person name="Ali J."/>
            <person name="Reid K."/>
            <person name="Kolosova N."/>
            <person name="Cooper N."/>
            <person name="Cullis C."/>
            <person name="Jancsik S."/>
            <person name="Moore R."/>
            <person name="Mayo M."/>
            <person name="Wagner S."/>
            <person name="Holt R.A."/>
            <person name="Jones S.J.M."/>
            <person name="Marra M.A."/>
            <person name="Ritland C.E."/>
            <person name="Ritland K."/>
            <person name="Bohlmann J."/>
        </authorList>
    </citation>
    <scope>NUCLEOTIDE SEQUENCE</scope>
    <source>
        <tissue evidence="3">Green portion of the leader tissue</tissue>
    </source>
</reference>
<dbReference type="GO" id="GO:0005509">
    <property type="term" value="F:calcium ion binding"/>
    <property type="evidence" value="ECO:0007669"/>
    <property type="project" value="InterPro"/>
</dbReference>
<sequence length="239" mass="26467">MATLQNANVLHRTWSSLTPCQVFLFSQSSGVAYRRFIPPVVRASAQGDNVYLAKQGTTARREVLAVVGALTASVFFTNTALAAQAPKGFQAFLDKFDGYSFLYPFGWQEVVVNGQDKAYKDVIEPLESVSITIVPTSKTDIHELGPPEQVAETLVRKVLSSPSQKTKLLNVKERTAEGKIYYTFEFVAQAPNYIRHALGTVAIGNGKFYTLTTGANERRWSKIEEKLRTVIDSFSLFDG</sequence>
<dbReference type="Pfam" id="PF01789">
    <property type="entry name" value="PsbP"/>
    <property type="match status" value="1"/>
</dbReference>
<evidence type="ECO:0000313" key="2">
    <source>
        <dbReference type="EMBL" id="ABK22029.1"/>
    </source>
</evidence>
<dbReference type="PANTHER" id="PTHR31407">
    <property type="match status" value="1"/>
</dbReference>
<dbReference type="NCBIfam" id="NF040946">
    <property type="entry name" value="PSII_PsbP"/>
    <property type="match status" value="1"/>
</dbReference>
<dbReference type="PANTHER" id="PTHR31407:SF4">
    <property type="entry name" value="PSBP-LIKE PROTEIN 1, CHLOROPLASTIC"/>
    <property type="match status" value="1"/>
</dbReference>
<dbReference type="GO" id="GO:0019898">
    <property type="term" value="C:extrinsic component of membrane"/>
    <property type="evidence" value="ECO:0007669"/>
    <property type="project" value="InterPro"/>
</dbReference>
<reference evidence="2" key="2">
    <citation type="journal article" date="2008" name="BMC Genomics">
        <title>A conifer genomics resource of 200,000 spruce (Picea spp.) ESTs and 6,464 high-quality, sequence-finished full-length cDNAs for Sitka spruce (Picea sitchensis).</title>
        <authorList>
            <person name="Ralph S.G."/>
            <person name="Chun H.J."/>
            <person name="Kolosova N."/>
            <person name="Cooper D."/>
            <person name="Oddy C."/>
            <person name="Ritland C.E."/>
            <person name="Kirkpatrick R."/>
            <person name="Moore R."/>
            <person name="Barber S."/>
            <person name="Holt R.A."/>
            <person name="Jones S.J."/>
            <person name="Marra M.A."/>
            <person name="Douglas C.J."/>
            <person name="Ritland K."/>
            <person name="Bohlmann J."/>
        </authorList>
    </citation>
    <scope>NUCLEOTIDE SEQUENCE</scope>
    <source>
        <tissue evidence="2">Green portion of the leader tissue</tissue>
    </source>
</reference>
<dbReference type="InterPro" id="IPR002683">
    <property type="entry name" value="PsbP_C"/>
</dbReference>
<dbReference type="GO" id="GO:0009654">
    <property type="term" value="C:photosystem II oxygen evolving complex"/>
    <property type="evidence" value="ECO:0007669"/>
    <property type="project" value="InterPro"/>
</dbReference>